<organism evidence="9 10">
    <name type="scientific">Parasporobacterium paucivorans DSM 15970</name>
    <dbReference type="NCBI Taxonomy" id="1122934"/>
    <lineage>
        <taxon>Bacteria</taxon>
        <taxon>Bacillati</taxon>
        <taxon>Bacillota</taxon>
        <taxon>Clostridia</taxon>
        <taxon>Lachnospirales</taxon>
        <taxon>Lachnospiraceae</taxon>
        <taxon>Parasporobacterium</taxon>
    </lineage>
</organism>
<dbReference type="HAMAP" id="MF_00171">
    <property type="entry name" value="TruA"/>
    <property type="match status" value="1"/>
</dbReference>
<dbReference type="GO" id="GO:0031119">
    <property type="term" value="P:tRNA pseudouridine synthesis"/>
    <property type="evidence" value="ECO:0007669"/>
    <property type="project" value="UniProtKB-UniRule"/>
</dbReference>
<name>A0A1M6BLX2_9FIRM</name>
<dbReference type="GO" id="GO:0160147">
    <property type="term" value="F:tRNA pseudouridine(38-40) synthase activity"/>
    <property type="evidence" value="ECO:0007669"/>
    <property type="project" value="UniProtKB-EC"/>
</dbReference>
<dbReference type="Pfam" id="PF01416">
    <property type="entry name" value="PseudoU_synth_1"/>
    <property type="match status" value="2"/>
</dbReference>
<evidence type="ECO:0000256" key="5">
    <source>
        <dbReference type="PIRSR" id="PIRSR001430-1"/>
    </source>
</evidence>
<sequence length="259" mass="28961">MHKRIKLTIAYDGTRYCGWQIQENGITVEEMINKSLSGLLGEKICIMGASRTDAGVHALGNVAVFDTHTRIPPEKISYGLNQRLPEDITVQKSEEVPKEFHPRYAAAIKTYEYKILNRTFPQPICRLYTHFIYYPLDVEAMQKAAAYLVGEHDFKSFSSIGGQTKTSVRTITALDVEKEGDIITIRVSGTGFLYNMVRIISGTLIQVGQGYRTPESVQEIIEKRDRRFAGPTAPPRGLTLIGINFTGNDDKIIDMGGQV</sequence>
<comment type="caution">
    <text evidence="4">Lacks conserved residue(s) required for the propagation of feature annotation.</text>
</comment>
<dbReference type="STRING" id="1122934.SAMN02745691_00405"/>
<comment type="subunit">
    <text evidence="4">Homodimer.</text>
</comment>
<dbReference type="InterPro" id="IPR020095">
    <property type="entry name" value="PsdUridine_synth_TruA_C"/>
</dbReference>
<dbReference type="NCBIfam" id="TIGR00071">
    <property type="entry name" value="hisT_truA"/>
    <property type="match status" value="1"/>
</dbReference>
<feature type="binding site" evidence="4 6">
    <location>
        <position position="111"/>
    </location>
    <ligand>
        <name>substrate</name>
    </ligand>
</feature>
<dbReference type="PANTHER" id="PTHR11142:SF0">
    <property type="entry name" value="TRNA PSEUDOURIDINE SYNTHASE-LIKE 1"/>
    <property type="match status" value="1"/>
</dbReference>
<keyword evidence="10" id="KW-1185">Reference proteome</keyword>
<dbReference type="PIRSF" id="PIRSF001430">
    <property type="entry name" value="tRNA_psdUrid_synth"/>
    <property type="match status" value="1"/>
</dbReference>
<gene>
    <name evidence="4" type="primary">truA</name>
    <name evidence="9" type="ORF">SAMN02745691_00405</name>
</gene>
<evidence type="ECO:0000256" key="3">
    <source>
        <dbReference type="ARBA" id="ARBA00023235"/>
    </source>
</evidence>
<feature type="active site" description="Nucleophile" evidence="4 5">
    <location>
        <position position="53"/>
    </location>
</feature>
<dbReference type="OrthoDB" id="9811823at2"/>
<evidence type="ECO:0000256" key="2">
    <source>
        <dbReference type="ARBA" id="ARBA00022694"/>
    </source>
</evidence>
<dbReference type="AlphaFoldDB" id="A0A1M6BLX2"/>
<keyword evidence="3 4" id="KW-0413">Isomerase</keyword>
<evidence type="ECO:0000256" key="7">
    <source>
        <dbReference type="RuleBase" id="RU003792"/>
    </source>
</evidence>
<keyword evidence="2 4" id="KW-0819">tRNA processing</keyword>
<dbReference type="InterPro" id="IPR001406">
    <property type="entry name" value="PsdUridine_synth_TruA"/>
</dbReference>
<evidence type="ECO:0000259" key="8">
    <source>
        <dbReference type="Pfam" id="PF01416"/>
    </source>
</evidence>
<dbReference type="GO" id="GO:0003723">
    <property type="term" value="F:RNA binding"/>
    <property type="evidence" value="ECO:0007669"/>
    <property type="project" value="InterPro"/>
</dbReference>
<reference evidence="9 10" key="1">
    <citation type="submission" date="2016-11" db="EMBL/GenBank/DDBJ databases">
        <authorList>
            <person name="Jaros S."/>
            <person name="Januszkiewicz K."/>
            <person name="Wedrychowicz H."/>
        </authorList>
    </citation>
    <scope>NUCLEOTIDE SEQUENCE [LARGE SCALE GENOMIC DNA]</scope>
    <source>
        <strain evidence="9 10">DSM 15970</strain>
    </source>
</reference>
<evidence type="ECO:0000256" key="6">
    <source>
        <dbReference type="PIRSR" id="PIRSR001430-2"/>
    </source>
</evidence>
<feature type="domain" description="Pseudouridine synthase I TruA alpha/beta" evidence="8">
    <location>
        <begin position="9"/>
        <end position="104"/>
    </location>
</feature>
<accession>A0A1M6BLX2</accession>
<dbReference type="Proteomes" id="UP000184342">
    <property type="component" value="Unassembled WGS sequence"/>
</dbReference>
<dbReference type="InterPro" id="IPR020094">
    <property type="entry name" value="TruA/RsuA/RluB/E/F_N"/>
</dbReference>
<comment type="similarity">
    <text evidence="1 4 7">Belongs to the tRNA pseudouridine synthase TruA family.</text>
</comment>
<dbReference type="InterPro" id="IPR020097">
    <property type="entry name" value="PsdUridine_synth_TruA_a/b_dom"/>
</dbReference>
<dbReference type="EMBL" id="FQYT01000003">
    <property type="protein sequence ID" value="SHI49729.1"/>
    <property type="molecule type" value="Genomic_DNA"/>
</dbReference>
<dbReference type="FunFam" id="3.30.70.580:FF:000001">
    <property type="entry name" value="tRNA pseudouridine synthase A"/>
    <property type="match status" value="1"/>
</dbReference>
<dbReference type="InterPro" id="IPR020103">
    <property type="entry name" value="PsdUridine_synth_cat_dom_sf"/>
</dbReference>
<dbReference type="RefSeq" id="WP_073992688.1">
    <property type="nucleotide sequence ID" value="NZ_FQYT01000003.1"/>
</dbReference>
<dbReference type="Gene3D" id="3.30.70.660">
    <property type="entry name" value="Pseudouridine synthase I, catalytic domain, C-terminal subdomain"/>
    <property type="match status" value="1"/>
</dbReference>
<dbReference type="SUPFAM" id="SSF55120">
    <property type="entry name" value="Pseudouridine synthase"/>
    <property type="match status" value="1"/>
</dbReference>
<evidence type="ECO:0000313" key="9">
    <source>
        <dbReference type="EMBL" id="SHI49729.1"/>
    </source>
</evidence>
<dbReference type="EC" id="5.4.99.12" evidence="4"/>
<protein>
    <recommendedName>
        <fullName evidence="4">tRNA pseudouridine synthase A</fullName>
        <ecNumber evidence="4">5.4.99.12</ecNumber>
    </recommendedName>
    <alternativeName>
        <fullName evidence="4">tRNA pseudouridine(38-40) synthase</fullName>
    </alternativeName>
    <alternativeName>
        <fullName evidence="4">tRNA pseudouridylate synthase I</fullName>
    </alternativeName>
    <alternativeName>
        <fullName evidence="4">tRNA-uridine isomerase I</fullName>
    </alternativeName>
</protein>
<comment type="function">
    <text evidence="4">Formation of pseudouridine at positions 38, 39 and 40 in the anticodon stem and loop of transfer RNAs.</text>
</comment>
<evidence type="ECO:0000313" key="10">
    <source>
        <dbReference type="Proteomes" id="UP000184342"/>
    </source>
</evidence>
<comment type="catalytic activity">
    <reaction evidence="4 7">
        <text>uridine(38/39/40) in tRNA = pseudouridine(38/39/40) in tRNA</text>
        <dbReference type="Rhea" id="RHEA:22376"/>
        <dbReference type="Rhea" id="RHEA-COMP:10085"/>
        <dbReference type="Rhea" id="RHEA-COMP:10087"/>
        <dbReference type="ChEBI" id="CHEBI:65314"/>
        <dbReference type="ChEBI" id="CHEBI:65315"/>
        <dbReference type="EC" id="5.4.99.12"/>
    </reaction>
</comment>
<feature type="domain" description="Pseudouridine synthase I TruA alpha/beta" evidence="8">
    <location>
        <begin position="144"/>
        <end position="245"/>
    </location>
</feature>
<proteinExistence type="inferred from homology"/>
<evidence type="ECO:0000256" key="1">
    <source>
        <dbReference type="ARBA" id="ARBA00009375"/>
    </source>
</evidence>
<dbReference type="PANTHER" id="PTHR11142">
    <property type="entry name" value="PSEUDOURIDYLATE SYNTHASE"/>
    <property type="match status" value="1"/>
</dbReference>
<dbReference type="CDD" id="cd02570">
    <property type="entry name" value="PseudoU_synth_EcTruA"/>
    <property type="match status" value="1"/>
</dbReference>
<evidence type="ECO:0000256" key="4">
    <source>
        <dbReference type="HAMAP-Rule" id="MF_00171"/>
    </source>
</evidence>
<dbReference type="Gene3D" id="3.30.70.580">
    <property type="entry name" value="Pseudouridine synthase I, catalytic domain, N-terminal subdomain"/>
    <property type="match status" value="1"/>
</dbReference>